<dbReference type="GO" id="GO:0003677">
    <property type="term" value="F:DNA binding"/>
    <property type="evidence" value="ECO:0007669"/>
    <property type="project" value="InterPro"/>
</dbReference>
<dbReference type="CDD" id="cd00093">
    <property type="entry name" value="HTH_XRE"/>
    <property type="match status" value="1"/>
</dbReference>
<keyword evidence="2" id="KW-1185">Reference proteome</keyword>
<dbReference type="RefSeq" id="WP_093390746.1">
    <property type="nucleotide sequence ID" value="NZ_FOTW01000034.1"/>
</dbReference>
<sequence length="125" mass="13649">METAENPVANDQFDIERIKALPKYEAADYLRTEEALVAFINEFLADSDATMFAEAILVACKAKGMTEVASKAGIARESLYKALRPQSQPRFDTILKVLHAIGLRLVVQPICAESSDRSLGNGTTS</sequence>
<dbReference type="PANTHER" id="PTHR40275">
    <property type="entry name" value="SSL7038 PROTEIN"/>
    <property type="match status" value="1"/>
</dbReference>
<evidence type="ECO:0000313" key="2">
    <source>
        <dbReference type="Proteomes" id="UP000199470"/>
    </source>
</evidence>
<reference evidence="1 2" key="1">
    <citation type="submission" date="2016-10" db="EMBL/GenBank/DDBJ databases">
        <authorList>
            <person name="de Groot N.N."/>
        </authorList>
    </citation>
    <scope>NUCLEOTIDE SEQUENCE [LARGE SCALE GENOMIC DNA]</scope>
    <source>
        <strain evidence="1 2">ATCC 43154</strain>
    </source>
</reference>
<accession>A0A1I4TUL5</accession>
<dbReference type="EMBL" id="FOTW01000034">
    <property type="protein sequence ID" value="SFM80331.1"/>
    <property type="molecule type" value="Genomic_DNA"/>
</dbReference>
<protein>
    <submittedName>
        <fullName evidence="1">Probable addiction module antidote protein</fullName>
    </submittedName>
</protein>
<dbReference type="STRING" id="758825.SAMN02982985_05352"/>
<name>A0A1I4TUL5_9BURK</name>
<organism evidence="1 2">
    <name type="scientific">Rugamonas rubra</name>
    <dbReference type="NCBI Taxonomy" id="758825"/>
    <lineage>
        <taxon>Bacteria</taxon>
        <taxon>Pseudomonadati</taxon>
        <taxon>Pseudomonadota</taxon>
        <taxon>Betaproteobacteria</taxon>
        <taxon>Burkholderiales</taxon>
        <taxon>Oxalobacteraceae</taxon>
        <taxon>Telluria group</taxon>
        <taxon>Rugamonas</taxon>
    </lineage>
</organism>
<proteinExistence type="predicted"/>
<gene>
    <name evidence="1" type="ORF">SAMN02982985_05352</name>
</gene>
<dbReference type="InterPro" id="IPR010982">
    <property type="entry name" value="Lambda_DNA-bd_dom_sf"/>
</dbReference>
<dbReference type="InterPro" id="IPR001387">
    <property type="entry name" value="Cro/C1-type_HTH"/>
</dbReference>
<dbReference type="SUPFAM" id="SSF47413">
    <property type="entry name" value="lambda repressor-like DNA-binding domains"/>
    <property type="match status" value="1"/>
</dbReference>
<dbReference type="AlphaFoldDB" id="A0A1I4TUL5"/>
<dbReference type="NCBIfam" id="TIGR02684">
    <property type="entry name" value="dnstrm_HI1420"/>
    <property type="match status" value="1"/>
</dbReference>
<dbReference type="Pfam" id="PF21716">
    <property type="entry name" value="dnstrm_HI1420"/>
    <property type="match status" value="1"/>
</dbReference>
<dbReference type="InterPro" id="IPR014057">
    <property type="entry name" value="HI1420"/>
</dbReference>
<dbReference type="Proteomes" id="UP000199470">
    <property type="component" value="Unassembled WGS sequence"/>
</dbReference>
<dbReference type="OrthoDB" id="9798416at2"/>
<evidence type="ECO:0000313" key="1">
    <source>
        <dbReference type="EMBL" id="SFM80331.1"/>
    </source>
</evidence>
<dbReference type="PANTHER" id="PTHR40275:SF1">
    <property type="entry name" value="SSL7038 PROTEIN"/>
    <property type="match status" value="1"/>
</dbReference>